<organism evidence="1 2">
    <name type="scientific">Candidatus Desulfosporosinus infrequens</name>
    <dbReference type="NCBI Taxonomy" id="2043169"/>
    <lineage>
        <taxon>Bacteria</taxon>
        <taxon>Bacillati</taxon>
        <taxon>Bacillota</taxon>
        <taxon>Clostridia</taxon>
        <taxon>Eubacteriales</taxon>
        <taxon>Desulfitobacteriaceae</taxon>
        <taxon>Desulfosporosinus</taxon>
    </lineage>
</organism>
<reference evidence="2" key="1">
    <citation type="submission" date="2018-02" db="EMBL/GenBank/DDBJ databases">
        <authorList>
            <person name="Hausmann B."/>
        </authorList>
    </citation>
    <scope>NUCLEOTIDE SEQUENCE [LARGE SCALE GENOMIC DNA]</scope>
    <source>
        <strain evidence="2">Peat soil MAG SbF1</strain>
    </source>
</reference>
<protein>
    <submittedName>
        <fullName evidence="1">Uncharacterized protein</fullName>
    </submittedName>
</protein>
<accession>A0A2U3L9Y6</accession>
<dbReference type="Proteomes" id="UP000238916">
    <property type="component" value="Unassembled WGS sequence"/>
</dbReference>
<dbReference type="AlphaFoldDB" id="A0A2U3L9Y6"/>
<gene>
    <name evidence="1" type="ORF">SBF1_420008</name>
</gene>
<evidence type="ECO:0000313" key="2">
    <source>
        <dbReference type="Proteomes" id="UP000238916"/>
    </source>
</evidence>
<proteinExistence type="predicted"/>
<sequence>MPKCLVRRKYSFIEDLNVLKGEKQGQLKIAALFTTLYHMLPELI</sequence>
<evidence type="ECO:0000313" key="1">
    <source>
        <dbReference type="EMBL" id="SPF48712.1"/>
    </source>
</evidence>
<name>A0A2U3L9Y6_9FIRM</name>
<dbReference type="EMBL" id="OMOF01000357">
    <property type="protein sequence ID" value="SPF48712.1"/>
    <property type="molecule type" value="Genomic_DNA"/>
</dbReference>